<feature type="compositionally biased region" description="Low complexity" evidence="1">
    <location>
        <begin position="51"/>
        <end position="73"/>
    </location>
</feature>
<organism evidence="3 4">
    <name type="scientific">Achlya hypogyna</name>
    <name type="common">Oomycete</name>
    <name type="synonym">Protoachlya hypogyna</name>
    <dbReference type="NCBI Taxonomy" id="1202772"/>
    <lineage>
        <taxon>Eukaryota</taxon>
        <taxon>Sar</taxon>
        <taxon>Stramenopiles</taxon>
        <taxon>Oomycota</taxon>
        <taxon>Saprolegniomycetes</taxon>
        <taxon>Saprolegniales</taxon>
        <taxon>Achlyaceae</taxon>
        <taxon>Achlya</taxon>
    </lineage>
</organism>
<evidence type="ECO:0000313" key="4">
    <source>
        <dbReference type="Proteomes" id="UP000243579"/>
    </source>
</evidence>
<feature type="transmembrane region" description="Helical" evidence="2">
    <location>
        <begin position="322"/>
        <end position="343"/>
    </location>
</feature>
<gene>
    <name evidence="3" type="ORF">ACHHYP_01745</name>
</gene>
<accession>A0A1V9ZT31</accession>
<evidence type="ECO:0000313" key="3">
    <source>
        <dbReference type="EMBL" id="OQS01178.1"/>
    </source>
</evidence>
<sequence length="392" mass="43886">MDDDRRRDAARPQDAPPSGSSSNATSCSAGSAVVATTPPPQSLPDDHYRLRISSVEGSESSLGSRRSLPRISSNSDKSSLRGSFVKPTTPLSSPDEAHLYGVDFPHIGHLRDDDDDFAVMEEPPPPPPRRHTDARPPVGMAASTHPTGTMSAARLFMMPRRSEPHLPLHINPPRLRAATTTAYRSMPPHMEEPRLRLAPLNSKRTSEMKPPGPLDDSAGEQVPHELLEHMFAITPPSTPMHESGDDDDFRHTISPIAVIEPAQSRQLTLLESLVSLAHRLGVFIFIDMIIKLVMFLVFMSYEDPLRMIISIFGYSIVFNFRPKLYFIFATLCTIDCLLIVYLWNNNPDKEVYRKVLSGVDIAVIMIEIMFTMRLLAITHRLSEEELQQLHER</sequence>
<dbReference type="AlphaFoldDB" id="A0A1V9ZT31"/>
<evidence type="ECO:0000256" key="2">
    <source>
        <dbReference type="SAM" id="Phobius"/>
    </source>
</evidence>
<feature type="transmembrane region" description="Helical" evidence="2">
    <location>
        <begin position="355"/>
        <end position="376"/>
    </location>
</feature>
<keyword evidence="2" id="KW-0472">Membrane</keyword>
<name>A0A1V9ZT31_ACHHY</name>
<proteinExistence type="predicted"/>
<evidence type="ECO:0000256" key="1">
    <source>
        <dbReference type="SAM" id="MobiDB-lite"/>
    </source>
</evidence>
<protein>
    <submittedName>
        <fullName evidence="3">Uncharacterized protein</fullName>
    </submittedName>
</protein>
<reference evidence="3 4" key="1">
    <citation type="journal article" date="2014" name="Genome Biol. Evol.">
        <title>The secreted proteins of Achlya hypogyna and Thraustotheca clavata identify the ancestral oomycete secretome and reveal gene acquisitions by horizontal gene transfer.</title>
        <authorList>
            <person name="Misner I."/>
            <person name="Blouin N."/>
            <person name="Leonard G."/>
            <person name="Richards T.A."/>
            <person name="Lane C.E."/>
        </authorList>
    </citation>
    <scope>NUCLEOTIDE SEQUENCE [LARGE SCALE GENOMIC DNA]</scope>
    <source>
        <strain evidence="3 4">ATCC 48635</strain>
    </source>
</reference>
<dbReference type="Proteomes" id="UP000243579">
    <property type="component" value="Unassembled WGS sequence"/>
</dbReference>
<feature type="compositionally biased region" description="Low complexity" evidence="1">
    <location>
        <begin position="12"/>
        <end position="32"/>
    </location>
</feature>
<feature type="region of interest" description="Disordered" evidence="1">
    <location>
        <begin position="1"/>
        <end position="97"/>
    </location>
</feature>
<dbReference type="OrthoDB" id="72503at2759"/>
<keyword evidence="2" id="KW-1133">Transmembrane helix</keyword>
<feature type="compositionally biased region" description="Basic and acidic residues" evidence="1">
    <location>
        <begin position="1"/>
        <end position="11"/>
    </location>
</feature>
<feature type="transmembrane region" description="Helical" evidence="2">
    <location>
        <begin position="280"/>
        <end position="301"/>
    </location>
</feature>
<keyword evidence="2" id="KW-0812">Transmembrane</keyword>
<keyword evidence="4" id="KW-1185">Reference proteome</keyword>
<dbReference type="EMBL" id="JNBR01000013">
    <property type="protein sequence ID" value="OQS01178.1"/>
    <property type="molecule type" value="Genomic_DNA"/>
</dbReference>
<comment type="caution">
    <text evidence="3">The sequence shown here is derived from an EMBL/GenBank/DDBJ whole genome shotgun (WGS) entry which is preliminary data.</text>
</comment>